<evidence type="ECO:0000259" key="10">
    <source>
        <dbReference type="Pfam" id="PF12705"/>
    </source>
</evidence>
<dbReference type="Pfam" id="PF12705">
    <property type="entry name" value="PDDEXK_1"/>
    <property type="match status" value="1"/>
</dbReference>
<dbReference type="GO" id="GO:0008854">
    <property type="term" value="F:exodeoxyribonuclease V activity"/>
    <property type="evidence" value="ECO:0007669"/>
    <property type="project" value="UniProtKB-EC"/>
</dbReference>
<feature type="domain" description="PD-(D/E)XK endonuclease-like" evidence="10">
    <location>
        <begin position="762"/>
        <end position="1080"/>
    </location>
</feature>
<dbReference type="InterPro" id="IPR011604">
    <property type="entry name" value="PDDEXK-like_dom_sf"/>
</dbReference>
<feature type="domain" description="ATP-dependent helicase/deoxyribonuclease subunit B N-terminal" evidence="11">
    <location>
        <begin position="6"/>
        <end position="290"/>
    </location>
</feature>
<dbReference type="GO" id="GO:0005524">
    <property type="term" value="F:ATP binding"/>
    <property type="evidence" value="ECO:0007669"/>
    <property type="project" value="UniProtKB-KW"/>
</dbReference>
<dbReference type="InterPro" id="IPR049035">
    <property type="entry name" value="ADDB_N"/>
</dbReference>
<dbReference type="SUPFAM" id="SSF52980">
    <property type="entry name" value="Restriction endonuclease-like"/>
    <property type="match status" value="1"/>
</dbReference>
<dbReference type="InterPro" id="IPR011335">
    <property type="entry name" value="Restrct_endonuc-II-like"/>
</dbReference>
<dbReference type="PANTHER" id="PTHR30591">
    <property type="entry name" value="RECBCD ENZYME SUBUNIT RECC"/>
    <property type="match status" value="1"/>
</dbReference>
<keyword evidence="2" id="KW-0547">Nucleotide-binding</keyword>
<sequence>MSLHLLTGSTGTGKTYHLYKSIIDSAIQHPGKRHVVLVPEQFTMQTQRALVEMHPGHAILNIEVMSFDWLAHQILKDLSKPGVHILDDSGISMLLRKSAGEKKKELAFFRRNLTKAGFISRMKSMLAELLQYGITEEDLARLKNEVQDHPILAAKLADLQIFYHAFQENRDPDVIAAEELAPILLRELPHSDYLKDAVIGLDGYTGFTTIQYEILGVMLTQASTVGITLTIPASEDLWASSEEQELFAMTRETANRLLRLADAGHIPCQVFVCEGEKETPQRPAEFAHLEQHFLRYGAGSRYMSECSHLHVLESRTPQEEVAATVHEILRLLQREGYRYREIAIVTGDLEHYRPLLAAALEREQIPYFMDQKKGILNHPLVIFLRSAMDVVEKNFAYEPVFRYLKTGMTTLNPEDIDILENYVLATGRKGYKTWQKTWDRTYRDHENVDLEEINRIREEVLTPLAAFRERLRSGPCTVRRATESLRNLMENCHTKELLQKKAEALEAAGDLAHAEEFARVMECVLALLDQADQLIGDEVLSIPELGDVLDAGWAEARLGMIPHVLDQIAIGDIERSRLTDIRVLFFLGMNEGVIPQPAKTGGIISDEEREVLKEHQLELAPTAREIGFREQFYLYRLLTKPTEQLILSYSKISADGQPMRPSWYISQILRVFPSLQVRSTLQERPVIDSWSSALDAMAATAGELREKEPEGWWKELYLLLSEEPEQRKKLSRILDACFYRYDGTRIQKAVSSILYGNSVSGSVTRLETYAACAYAQFITYGLRLTERVEYEFGSMDRGNFFHKALETVFQEMKKENLRPEQVDDTIRKKLVDSAITQACALNGGTILQDSAQNAYFVERWRKMTDKTVWAICEQLKASDFRPEELEMLFDGSRSAVMNLILSEEERMYLRGVIDRVDLYEDDDRVYVKIVDYKTGRRALELGSVYYGLQLQLMVYLDAVMELEQRLHPDKEVVPAGVYYYQIQEPFVESTAALPEEELEKKLLNELKLKGLTNSGNHVPEHMESVGGISVTPEEFRVLQHHVRRKVREFGSGILSGEIPASPYRTEKQTACERCAFAAVCGFDPGLPGYRYRRLRSIDTETLWEKMREEEEEGEE</sequence>
<keyword evidence="7" id="KW-0067">ATP-binding</keyword>
<organism evidence="12 13">
    <name type="scientific">Hominifimenecus microfluidus</name>
    <dbReference type="NCBI Taxonomy" id="2885348"/>
    <lineage>
        <taxon>Bacteria</taxon>
        <taxon>Bacillati</taxon>
        <taxon>Bacillota</taxon>
        <taxon>Clostridia</taxon>
        <taxon>Lachnospirales</taxon>
        <taxon>Lachnospiraceae</taxon>
        <taxon>Hominifimenecus</taxon>
    </lineage>
</organism>
<evidence type="ECO:0000256" key="4">
    <source>
        <dbReference type="ARBA" id="ARBA00022801"/>
    </source>
</evidence>
<dbReference type="Gene3D" id="3.40.50.300">
    <property type="entry name" value="P-loop containing nucleotide triphosphate hydrolases"/>
    <property type="match status" value="4"/>
</dbReference>
<keyword evidence="4 12" id="KW-0378">Hydrolase</keyword>
<keyword evidence="6" id="KW-0269">Exonuclease</keyword>
<dbReference type="InterPro" id="IPR038726">
    <property type="entry name" value="PDDEXK_AddAB-type"/>
</dbReference>
<keyword evidence="13" id="KW-1185">Reference proteome</keyword>
<dbReference type="Pfam" id="PF21445">
    <property type="entry name" value="ADDB_N"/>
    <property type="match status" value="1"/>
</dbReference>
<keyword evidence="3" id="KW-0227">DNA damage</keyword>
<dbReference type="GO" id="GO:0006310">
    <property type="term" value="P:DNA recombination"/>
    <property type="evidence" value="ECO:0007669"/>
    <property type="project" value="TreeGrafter"/>
</dbReference>
<evidence type="ECO:0000256" key="1">
    <source>
        <dbReference type="ARBA" id="ARBA00022722"/>
    </source>
</evidence>
<evidence type="ECO:0000256" key="7">
    <source>
        <dbReference type="ARBA" id="ARBA00022840"/>
    </source>
</evidence>
<evidence type="ECO:0000313" key="12">
    <source>
        <dbReference type="EMBL" id="MCC2232069.1"/>
    </source>
</evidence>
<evidence type="ECO:0000256" key="2">
    <source>
        <dbReference type="ARBA" id="ARBA00022741"/>
    </source>
</evidence>
<accession>A0AAE3ECB6</accession>
<dbReference type="Proteomes" id="UP001198182">
    <property type="component" value="Unassembled WGS sequence"/>
</dbReference>
<dbReference type="EC" id="3.1.11.5" evidence="12"/>
<dbReference type="GO" id="GO:0004386">
    <property type="term" value="F:helicase activity"/>
    <property type="evidence" value="ECO:0007669"/>
    <property type="project" value="UniProtKB-KW"/>
</dbReference>
<reference evidence="12" key="1">
    <citation type="submission" date="2021-10" db="EMBL/GenBank/DDBJ databases">
        <title>Anaerobic single-cell dispensing facilitates the cultivation of human gut bacteria.</title>
        <authorList>
            <person name="Afrizal A."/>
        </authorList>
    </citation>
    <scope>NUCLEOTIDE SEQUENCE</scope>
    <source>
        <strain evidence="12">CLA-AA-H215</strain>
    </source>
</reference>
<dbReference type="AlphaFoldDB" id="A0AAE3ECB6"/>
<dbReference type="SUPFAM" id="SSF52540">
    <property type="entry name" value="P-loop containing nucleoside triphosphate hydrolases"/>
    <property type="match status" value="1"/>
</dbReference>
<evidence type="ECO:0000313" key="13">
    <source>
        <dbReference type="Proteomes" id="UP001198182"/>
    </source>
</evidence>
<dbReference type="GO" id="GO:0003677">
    <property type="term" value="F:DNA binding"/>
    <property type="evidence" value="ECO:0007669"/>
    <property type="project" value="UniProtKB-KW"/>
</dbReference>
<keyword evidence="9" id="KW-0234">DNA repair</keyword>
<keyword evidence="8" id="KW-0238">DNA-binding</keyword>
<evidence type="ECO:0000256" key="3">
    <source>
        <dbReference type="ARBA" id="ARBA00022763"/>
    </source>
</evidence>
<proteinExistence type="predicted"/>
<evidence type="ECO:0000256" key="5">
    <source>
        <dbReference type="ARBA" id="ARBA00022806"/>
    </source>
</evidence>
<evidence type="ECO:0000256" key="6">
    <source>
        <dbReference type="ARBA" id="ARBA00022839"/>
    </source>
</evidence>
<keyword evidence="5" id="KW-0347">Helicase</keyword>
<gene>
    <name evidence="12" type="ORF">LKD81_13865</name>
</gene>
<dbReference type="Gene3D" id="3.90.320.10">
    <property type="match status" value="1"/>
</dbReference>
<evidence type="ECO:0000256" key="9">
    <source>
        <dbReference type="ARBA" id="ARBA00023204"/>
    </source>
</evidence>
<keyword evidence="1" id="KW-0540">Nuclease</keyword>
<dbReference type="RefSeq" id="WP_308454554.1">
    <property type="nucleotide sequence ID" value="NZ_JAJEQR010000049.1"/>
</dbReference>
<comment type="caution">
    <text evidence="12">The sequence shown here is derived from an EMBL/GenBank/DDBJ whole genome shotgun (WGS) entry which is preliminary data.</text>
</comment>
<dbReference type="InterPro" id="IPR027417">
    <property type="entry name" value="P-loop_NTPase"/>
</dbReference>
<evidence type="ECO:0000256" key="8">
    <source>
        <dbReference type="ARBA" id="ARBA00023125"/>
    </source>
</evidence>
<dbReference type="EMBL" id="JAJEQR010000049">
    <property type="protein sequence ID" value="MCC2232069.1"/>
    <property type="molecule type" value="Genomic_DNA"/>
</dbReference>
<evidence type="ECO:0000259" key="11">
    <source>
        <dbReference type="Pfam" id="PF21445"/>
    </source>
</evidence>
<dbReference type="PANTHER" id="PTHR30591:SF1">
    <property type="entry name" value="RECBCD ENZYME SUBUNIT RECC"/>
    <property type="match status" value="1"/>
</dbReference>
<name>A0AAE3ECB6_9FIRM</name>
<protein>
    <submittedName>
        <fullName evidence="12">Exodeoxyribonuclease V subunit gamma</fullName>
        <ecNumber evidence="12">3.1.11.5</ecNumber>
    </submittedName>
</protein>
<dbReference type="GO" id="GO:0006281">
    <property type="term" value="P:DNA repair"/>
    <property type="evidence" value="ECO:0007669"/>
    <property type="project" value="UniProtKB-KW"/>
</dbReference>